<feature type="transmembrane region" description="Helical" evidence="8">
    <location>
        <begin position="377"/>
        <end position="400"/>
    </location>
</feature>
<dbReference type="EMBL" id="CP045529">
    <property type="protein sequence ID" value="QFU99590.1"/>
    <property type="molecule type" value="Genomic_DNA"/>
</dbReference>
<dbReference type="OrthoDB" id="9806824at2"/>
<dbReference type="AlphaFoldDB" id="A0A5P9QEV5"/>
<evidence type="ECO:0000256" key="2">
    <source>
        <dbReference type="ARBA" id="ARBA00022676"/>
    </source>
</evidence>
<dbReference type="Pfam" id="PF13641">
    <property type="entry name" value="Glyco_tranf_2_3"/>
    <property type="match status" value="1"/>
</dbReference>
<feature type="region of interest" description="Disordered" evidence="7">
    <location>
        <begin position="454"/>
        <end position="475"/>
    </location>
</feature>
<comment type="subcellular location">
    <subcellularLocation>
        <location evidence="1">Membrane</location>
        <topology evidence="1">Multi-pass membrane protein</topology>
    </subcellularLocation>
</comment>
<feature type="transmembrane region" description="Helical" evidence="8">
    <location>
        <begin position="412"/>
        <end position="430"/>
    </location>
</feature>
<keyword evidence="2 9" id="KW-0328">Glycosyltransferase</keyword>
<protein>
    <submittedName>
        <fullName evidence="9">Monoglucosyldiacylglycerol synthase</fullName>
        <ecNumber evidence="9">2.4.1.336</ecNumber>
    </submittedName>
</protein>
<keyword evidence="10" id="KW-1185">Reference proteome</keyword>
<name>A0A5P9QEV5_9MICO</name>
<dbReference type="SUPFAM" id="SSF53448">
    <property type="entry name" value="Nucleotide-diphospho-sugar transferases"/>
    <property type="match status" value="1"/>
</dbReference>
<feature type="compositionally biased region" description="Low complexity" evidence="7">
    <location>
        <begin position="466"/>
        <end position="475"/>
    </location>
</feature>
<dbReference type="InterPro" id="IPR050321">
    <property type="entry name" value="Glycosyltr_2/OpgH_subfam"/>
</dbReference>
<keyword evidence="4 8" id="KW-0812">Transmembrane</keyword>
<dbReference type="KEGG" id="lxl:KDY119_03122"/>
<evidence type="ECO:0000256" key="8">
    <source>
        <dbReference type="SAM" id="Phobius"/>
    </source>
</evidence>
<evidence type="ECO:0000256" key="3">
    <source>
        <dbReference type="ARBA" id="ARBA00022679"/>
    </source>
</evidence>
<evidence type="ECO:0000256" key="4">
    <source>
        <dbReference type="ARBA" id="ARBA00022692"/>
    </source>
</evidence>
<evidence type="ECO:0000313" key="10">
    <source>
        <dbReference type="Proteomes" id="UP000326702"/>
    </source>
</evidence>
<dbReference type="EC" id="2.4.1.336" evidence="9"/>
<dbReference type="PANTHER" id="PTHR43867">
    <property type="entry name" value="CELLULOSE SYNTHASE CATALYTIC SUBUNIT A [UDP-FORMING]"/>
    <property type="match status" value="1"/>
</dbReference>
<feature type="transmembrane region" description="Helical" evidence="8">
    <location>
        <begin position="24"/>
        <end position="47"/>
    </location>
</feature>
<keyword evidence="3 9" id="KW-0808">Transferase</keyword>
<accession>A0A5P9QEV5</accession>
<evidence type="ECO:0000256" key="5">
    <source>
        <dbReference type="ARBA" id="ARBA00022989"/>
    </source>
</evidence>
<dbReference type="GO" id="GO:0016758">
    <property type="term" value="F:hexosyltransferase activity"/>
    <property type="evidence" value="ECO:0007669"/>
    <property type="project" value="TreeGrafter"/>
</dbReference>
<evidence type="ECO:0000256" key="7">
    <source>
        <dbReference type="SAM" id="MobiDB-lite"/>
    </source>
</evidence>
<reference evidence="9 10" key="1">
    <citation type="submission" date="2019-10" db="EMBL/GenBank/DDBJ databases">
        <title>Genome sequence of Luteimicrobium xylanilyticum HY-24.</title>
        <authorList>
            <person name="Kim D.Y."/>
            <person name="Park H.-Y."/>
        </authorList>
    </citation>
    <scope>NUCLEOTIDE SEQUENCE [LARGE SCALE GENOMIC DNA]</scope>
    <source>
        <strain evidence="9 10">HY-24</strain>
    </source>
</reference>
<gene>
    <name evidence="9" type="primary">mgdA</name>
    <name evidence="9" type="ORF">KDY119_03122</name>
</gene>
<dbReference type="PANTHER" id="PTHR43867:SF2">
    <property type="entry name" value="CELLULOSE SYNTHASE CATALYTIC SUBUNIT A [UDP-FORMING]"/>
    <property type="match status" value="1"/>
</dbReference>
<dbReference type="InterPro" id="IPR029044">
    <property type="entry name" value="Nucleotide-diphossugar_trans"/>
</dbReference>
<evidence type="ECO:0000256" key="1">
    <source>
        <dbReference type="ARBA" id="ARBA00004141"/>
    </source>
</evidence>
<organism evidence="9 10">
    <name type="scientific">Luteimicrobium xylanilyticum</name>
    <dbReference type="NCBI Taxonomy" id="1133546"/>
    <lineage>
        <taxon>Bacteria</taxon>
        <taxon>Bacillati</taxon>
        <taxon>Actinomycetota</taxon>
        <taxon>Actinomycetes</taxon>
        <taxon>Micrococcales</taxon>
        <taxon>Luteimicrobium</taxon>
    </lineage>
</organism>
<sequence>MTPAAVPSGWWDPYWGLVAWAQDLLWVLLVVALLALVVLGVVVSVGLGEPRRQARGAAQGPEVTGARESDYLWVFVVPALNEEVTVADSVARLAAVRATHRVILVVDDGSDDATPEILAGLDVPGLRVLRREPPRARCGKAAALDDAWDHVGRVLLEDPEYRAWSRDDVIVCVVDADGRLAPDAPVVIAPQFADPRTGGVQVLVRIYNRARYLTWAQDVEFAVSAFVYQLGRSRWGTANMGGNGQANRLSALDDVVTDDAVPDGVTRGPWRDRLTEDQDIGVRMVQAGWRNRQTVDTVVEQQGVTNLRRLYRQRTRWAQGAWQALGLLGGVGRADVPAVAKVDAALYLLTPALQLAMGAGLVAAVCFAVFLDVSFFSVWWPTVVFFVAIAVVPTFVALLLSARRRRTGPLSAVVGLVPYVVYSWLIYPAIANALLRQLRGARGWAKTAREPLHANLPDDVDPTVPAPGGRAARGG</sequence>
<evidence type="ECO:0000256" key="6">
    <source>
        <dbReference type="ARBA" id="ARBA00023136"/>
    </source>
</evidence>
<keyword evidence="5 8" id="KW-1133">Transmembrane helix</keyword>
<dbReference type="Proteomes" id="UP000326702">
    <property type="component" value="Chromosome"/>
</dbReference>
<keyword evidence="6 8" id="KW-0472">Membrane</keyword>
<feature type="transmembrane region" description="Helical" evidence="8">
    <location>
        <begin position="346"/>
        <end position="371"/>
    </location>
</feature>
<evidence type="ECO:0000313" key="9">
    <source>
        <dbReference type="EMBL" id="QFU99590.1"/>
    </source>
</evidence>
<dbReference type="Gene3D" id="3.90.550.10">
    <property type="entry name" value="Spore Coat Polysaccharide Biosynthesis Protein SpsA, Chain A"/>
    <property type="match status" value="1"/>
</dbReference>
<dbReference type="RefSeq" id="WP_051136302.1">
    <property type="nucleotide sequence ID" value="NZ_BAABIH010000016.1"/>
</dbReference>
<dbReference type="GO" id="GO:0005886">
    <property type="term" value="C:plasma membrane"/>
    <property type="evidence" value="ECO:0007669"/>
    <property type="project" value="TreeGrafter"/>
</dbReference>
<proteinExistence type="predicted"/>